<dbReference type="PANTHER" id="PTHR44019:SF20">
    <property type="entry name" value="WD REPEAT-CONTAINING PROTEIN 55"/>
    <property type="match status" value="1"/>
</dbReference>
<evidence type="ECO:0000256" key="1">
    <source>
        <dbReference type="ARBA" id="ARBA00007625"/>
    </source>
</evidence>
<feature type="region of interest" description="Disordered" evidence="4">
    <location>
        <begin position="1"/>
        <end position="61"/>
    </location>
</feature>
<evidence type="ECO:0000313" key="6">
    <source>
        <dbReference type="Proteomes" id="UP000660262"/>
    </source>
</evidence>
<comment type="similarity">
    <text evidence="1">Belongs to the WD repeat WDR55 family.</text>
</comment>
<dbReference type="EMBL" id="BNJQ01000029">
    <property type="protein sequence ID" value="GHP10377.1"/>
    <property type="molecule type" value="Genomic_DNA"/>
</dbReference>
<sequence>MPKRSRLTPPSGGGSGSSLSEDCLGSFFPSSSSGGSGAQALAPGHQESSLGEPNDGLVGVSLGSSSMSPSALIDAMTTETLGGDGAACVETIRLAGPAMDVGFHSTKTIVACALITGGVRVFEYDEHAYRGQTDDSAELTPARRLVKLKPHGAACRAAQFAEDTLLTASSDGTIAAIDVEAGKVMARLNDAHPDAVNVLCPLTAPDDGSGGGGGGSAAGGGGGALVASGDDSGIVRIWDLRARAMVTEFVTHDDYISTLRLYGTYLVSASGDGSVAYTDLRRVLARGESSGSKLTLKTKQTAEGDDEVLCLDMVRGGERIIAGLSTGSLQLYTVGDIEAGATDRIPGHPDSVDAIVSLEGLEGGSGDSLVVTGCGDGMLRVVSLFPHQILGVLGEHGTASMPVEVLTMSNRGRYGKPGHAVMASASHDATVRLWSAAEAASSR</sequence>
<dbReference type="InterPro" id="IPR036322">
    <property type="entry name" value="WD40_repeat_dom_sf"/>
</dbReference>
<keyword evidence="3" id="KW-0677">Repeat</keyword>
<comment type="caution">
    <text evidence="5">The sequence shown here is derived from an EMBL/GenBank/DDBJ whole genome shotgun (WGS) entry which is preliminary data.</text>
</comment>
<name>A0A830HZR1_9CHLO</name>
<keyword evidence="2" id="KW-0853">WD repeat</keyword>
<evidence type="ECO:0000313" key="5">
    <source>
        <dbReference type="EMBL" id="GHP10377.1"/>
    </source>
</evidence>
<dbReference type="SUPFAM" id="SSF50978">
    <property type="entry name" value="WD40 repeat-like"/>
    <property type="match status" value="1"/>
</dbReference>
<organism evidence="5 6">
    <name type="scientific">Pycnococcus provasolii</name>
    <dbReference type="NCBI Taxonomy" id="41880"/>
    <lineage>
        <taxon>Eukaryota</taxon>
        <taxon>Viridiplantae</taxon>
        <taxon>Chlorophyta</taxon>
        <taxon>Pseudoscourfieldiophyceae</taxon>
        <taxon>Pseudoscourfieldiales</taxon>
        <taxon>Pycnococcaceae</taxon>
        <taxon>Pycnococcus</taxon>
    </lineage>
</organism>
<dbReference type="InterPro" id="IPR001680">
    <property type="entry name" value="WD40_rpt"/>
</dbReference>
<proteinExistence type="inferred from homology"/>
<dbReference type="Proteomes" id="UP000660262">
    <property type="component" value="Unassembled WGS sequence"/>
</dbReference>
<accession>A0A830HZR1</accession>
<protein>
    <submittedName>
        <fullName evidence="5">Uncharacterized protein</fullName>
    </submittedName>
</protein>
<evidence type="ECO:0000256" key="3">
    <source>
        <dbReference type="ARBA" id="ARBA00022737"/>
    </source>
</evidence>
<dbReference type="Gene3D" id="2.130.10.10">
    <property type="entry name" value="YVTN repeat-like/Quinoprotein amine dehydrogenase"/>
    <property type="match status" value="1"/>
</dbReference>
<dbReference type="InterPro" id="IPR015943">
    <property type="entry name" value="WD40/YVTN_repeat-like_dom_sf"/>
</dbReference>
<reference evidence="5" key="1">
    <citation type="submission" date="2020-10" db="EMBL/GenBank/DDBJ databases">
        <title>Unveiling of a novel bifunctional photoreceptor, Dualchrome1, isolated from a cosmopolitan green alga.</title>
        <authorList>
            <person name="Suzuki S."/>
            <person name="Kawachi M."/>
        </authorList>
    </citation>
    <scope>NUCLEOTIDE SEQUENCE</scope>
    <source>
        <strain evidence="5">NIES 2893</strain>
    </source>
</reference>
<gene>
    <name evidence="5" type="ORF">PPROV_000910800</name>
</gene>
<dbReference type="InterPro" id="IPR050505">
    <property type="entry name" value="WDR55/POC1"/>
</dbReference>
<dbReference type="SMART" id="SM00320">
    <property type="entry name" value="WD40"/>
    <property type="match status" value="7"/>
</dbReference>
<dbReference type="OrthoDB" id="2288928at2759"/>
<evidence type="ECO:0000256" key="2">
    <source>
        <dbReference type="ARBA" id="ARBA00022574"/>
    </source>
</evidence>
<keyword evidence="6" id="KW-1185">Reference proteome</keyword>
<dbReference type="PANTHER" id="PTHR44019">
    <property type="entry name" value="WD REPEAT-CONTAINING PROTEIN 55"/>
    <property type="match status" value="1"/>
</dbReference>
<dbReference type="Pfam" id="PF00400">
    <property type="entry name" value="WD40"/>
    <property type="match status" value="1"/>
</dbReference>
<dbReference type="AlphaFoldDB" id="A0A830HZR1"/>
<evidence type="ECO:0000256" key="4">
    <source>
        <dbReference type="SAM" id="MobiDB-lite"/>
    </source>
</evidence>